<proteinExistence type="predicted"/>
<name>A0A0M9EVL4_FUSLA</name>
<dbReference type="Proteomes" id="UP000037904">
    <property type="component" value="Unassembled WGS sequence"/>
</dbReference>
<keyword evidence="3" id="KW-0808">Transferase</keyword>
<accession>A0A0M9EVL4</accession>
<dbReference type="PROSITE" id="PS00108">
    <property type="entry name" value="PROTEIN_KINASE_ST"/>
    <property type="match status" value="1"/>
</dbReference>
<evidence type="ECO:0000256" key="1">
    <source>
        <dbReference type="SAM" id="Phobius"/>
    </source>
</evidence>
<organism evidence="3 4">
    <name type="scientific">Fusarium langsethiae</name>
    <dbReference type="NCBI Taxonomy" id="179993"/>
    <lineage>
        <taxon>Eukaryota</taxon>
        <taxon>Fungi</taxon>
        <taxon>Dikarya</taxon>
        <taxon>Ascomycota</taxon>
        <taxon>Pezizomycotina</taxon>
        <taxon>Sordariomycetes</taxon>
        <taxon>Hypocreomycetidae</taxon>
        <taxon>Hypocreales</taxon>
        <taxon>Nectriaceae</taxon>
        <taxon>Fusarium</taxon>
    </lineage>
</organism>
<dbReference type="InterPro" id="IPR000719">
    <property type="entry name" value="Prot_kinase_dom"/>
</dbReference>
<dbReference type="Pfam" id="PF00069">
    <property type="entry name" value="Pkinase"/>
    <property type="match status" value="1"/>
</dbReference>
<dbReference type="InterPro" id="IPR008271">
    <property type="entry name" value="Ser/Thr_kinase_AS"/>
</dbReference>
<evidence type="ECO:0000313" key="4">
    <source>
        <dbReference type="Proteomes" id="UP000037904"/>
    </source>
</evidence>
<protein>
    <submittedName>
        <fullName evidence="3">Tkl protein kinase</fullName>
    </submittedName>
</protein>
<dbReference type="SMART" id="SM00220">
    <property type="entry name" value="S_TKc"/>
    <property type="match status" value="1"/>
</dbReference>
<dbReference type="AlphaFoldDB" id="A0A0M9EVL4"/>
<dbReference type="Gene3D" id="1.10.510.10">
    <property type="entry name" value="Transferase(Phosphotransferase) domain 1"/>
    <property type="match status" value="1"/>
</dbReference>
<reference evidence="3 4" key="1">
    <citation type="submission" date="2015-04" db="EMBL/GenBank/DDBJ databases">
        <title>The draft genome sequence of Fusarium langsethiae, a T-2/HT-2 mycotoxin producer.</title>
        <authorList>
            <person name="Lysoe E."/>
            <person name="Divon H.H."/>
            <person name="Terzi V."/>
            <person name="Orru L."/>
            <person name="Lamontanara A."/>
            <person name="Kolseth A.-K."/>
            <person name="Frandsen R.J."/>
            <person name="Nielsen K."/>
            <person name="Thrane U."/>
        </authorList>
    </citation>
    <scope>NUCLEOTIDE SEQUENCE [LARGE SCALE GENOMIC DNA]</scope>
    <source>
        <strain evidence="3 4">Fl201059</strain>
    </source>
</reference>
<evidence type="ECO:0000259" key="2">
    <source>
        <dbReference type="PROSITE" id="PS50011"/>
    </source>
</evidence>
<dbReference type="InterPro" id="IPR051681">
    <property type="entry name" value="Ser/Thr_Kinases-Pseudokinases"/>
</dbReference>
<feature type="transmembrane region" description="Helical" evidence="1">
    <location>
        <begin position="37"/>
        <end position="56"/>
    </location>
</feature>
<dbReference type="SUPFAM" id="SSF56112">
    <property type="entry name" value="Protein kinase-like (PK-like)"/>
    <property type="match status" value="1"/>
</dbReference>
<dbReference type="InterPro" id="IPR011009">
    <property type="entry name" value="Kinase-like_dom_sf"/>
</dbReference>
<dbReference type="EMBL" id="JXCE01000119">
    <property type="protein sequence ID" value="KPA40819.1"/>
    <property type="molecule type" value="Genomic_DNA"/>
</dbReference>
<comment type="caution">
    <text evidence="3">The sequence shown here is derived from an EMBL/GenBank/DDBJ whole genome shotgun (WGS) entry which is preliminary data.</text>
</comment>
<dbReference type="PANTHER" id="PTHR44329">
    <property type="entry name" value="SERINE/THREONINE-PROTEIN KINASE TNNI3K-RELATED"/>
    <property type="match status" value="1"/>
</dbReference>
<keyword evidence="1" id="KW-0472">Membrane</keyword>
<feature type="transmembrane region" description="Helical" evidence="1">
    <location>
        <begin position="204"/>
        <end position="225"/>
    </location>
</feature>
<dbReference type="GO" id="GO:0005524">
    <property type="term" value="F:ATP binding"/>
    <property type="evidence" value="ECO:0007669"/>
    <property type="project" value="InterPro"/>
</dbReference>
<keyword evidence="1" id="KW-0812">Transmembrane</keyword>
<dbReference type="CDD" id="cd00180">
    <property type="entry name" value="PKc"/>
    <property type="match status" value="1"/>
</dbReference>
<evidence type="ECO:0000313" key="3">
    <source>
        <dbReference type="EMBL" id="KPA40819.1"/>
    </source>
</evidence>
<sequence>MDGEAPERLNQGNVELAFATWRTRPGIPWSKAISPSFWVISLMLFAAGLSVCSYVVSSSIHGLQAAGIGTGLAAMWENGFGINPTMVAGDLPGSLSDIDRSGTTALLANILIANSPQVMVSFLYIFYNSILTRQLVADEFVRFLREDVKKALRVSFPVGMQRSSHFLSLPFSIFLVQSSAFSAGPDGQRLQMCDYSARGYTVSGGISAIVFGSAALIALLCNSLFRRYREIPPGFQRMGFHSIAIQAICQRPKEDADAAFFPVRIGVSMNTGGGAQVVFSTDTELQVPRNGQTYLQPVFVNRADAWTPSSISTGSLETDNILQDVLMLVRNELPYVQSEFLKYHSRLGAGTSFEVNKELFGLTGESPYFVAVKRIVMDRVPGGTKQTAEQVKQSSKRLINVKREVRVLTHPKLRSHSCLISAIAWGWDPDLTFGNRPYLVMPYSPHGTLAAFAQRRSLNLIDRRLMTLDVAMGIRALHDCDIVHGDVKPENVLVYGYLARDQDNERHYLAKLADFGCTLFKQDVEQQHEYYLGTPKYNAPEISGWTKETDEESLVGPIQKFAECKAADCYSFGLVLWETIKHAKSFIEPDWLNAGENALTFLERAFFSSENAILKLAMEFLRSQDSNITTSGEKDSQPAAGVYPYPSNPTTAELNGYFGRWTHLRDGLEAIGAPPDSQSFRAFESTLSLSLQENVSLRGNIHQIIEALSEGIEESPYMEDRYEKVLAPTMEVSPITRAVFLDKGAHTCSSAKNLRVVPRDEPADPSLQVTRVTAQKRCETLVLTPQAYRYKSEDMFMVSIEDLEVKKPN</sequence>
<keyword evidence="1" id="KW-1133">Transmembrane helix</keyword>
<dbReference type="GO" id="GO:0004674">
    <property type="term" value="F:protein serine/threonine kinase activity"/>
    <property type="evidence" value="ECO:0007669"/>
    <property type="project" value="TreeGrafter"/>
</dbReference>
<keyword evidence="3" id="KW-0418">Kinase</keyword>
<feature type="domain" description="Protein kinase" evidence="2">
    <location>
        <begin position="341"/>
        <end position="718"/>
    </location>
</feature>
<gene>
    <name evidence="3" type="ORF">FLAG1_06312</name>
</gene>
<keyword evidence="4" id="KW-1185">Reference proteome</keyword>
<dbReference type="PROSITE" id="PS50011">
    <property type="entry name" value="PROTEIN_KINASE_DOM"/>
    <property type="match status" value="1"/>
</dbReference>